<evidence type="ECO:0000313" key="3">
    <source>
        <dbReference type="Proteomes" id="UP000194159"/>
    </source>
</evidence>
<dbReference type="GO" id="GO:0032259">
    <property type="term" value="P:methylation"/>
    <property type="evidence" value="ECO:0007669"/>
    <property type="project" value="UniProtKB-KW"/>
</dbReference>
<geneLocation type="plasmid" evidence="3">
    <name>pretnxc12c</name>
</geneLocation>
<keyword evidence="2" id="KW-0808">Transferase</keyword>
<dbReference type="AlphaFoldDB" id="A0AAN1BKM0"/>
<evidence type="ECO:0000313" key="2">
    <source>
        <dbReference type="EMBL" id="ARQ12978.1"/>
    </source>
</evidence>
<keyword evidence="2" id="KW-0489">Methyltransferase</keyword>
<keyword evidence="2" id="KW-0614">Plasmid</keyword>
<dbReference type="InterPro" id="IPR029063">
    <property type="entry name" value="SAM-dependent_MTases_sf"/>
</dbReference>
<proteinExistence type="predicted"/>
<reference evidence="2 3" key="1">
    <citation type="submission" date="2017-04" db="EMBL/GenBank/DDBJ databases">
        <title>Complete genome sequences of Rhizobium genomic linages associated to common bean (phaseolus vulgaris).</title>
        <authorList>
            <person name="Santamaria R.I."/>
            <person name="Bustos P."/>
            <person name="Perez-Carrascal O."/>
            <person name="Martinez-Flores I."/>
            <person name="Juarez S."/>
            <person name="Lozano L."/>
            <person name="Miranda F."/>
            <person name="Vinuesa P."/>
            <person name="Martinez-Romero E."/>
            <person name="Cevallos M.A."/>
            <person name="Romero D."/>
            <person name="Davila G."/>
            <person name="Gonzalez V."/>
        </authorList>
    </citation>
    <scope>NUCLEOTIDE SEQUENCE [LARGE SCALE GENOMIC DNA]</scope>
    <source>
        <strain evidence="2 3">NXC12</strain>
        <plasmid evidence="3">pretnxc12c</plasmid>
    </source>
</reference>
<dbReference type="PANTHER" id="PTHR43317">
    <property type="entry name" value="THERMOSPERMINE SYNTHASE ACAULIS5"/>
    <property type="match status" value="1"/>
</dbReference>
<protein>
    <submittedName>
        <fullName evidence="2">SAM-dependent methyltransferase protein</fullName>
    </submittedName>
</protein>
<keyword evidence="1" id="KW-0620">Polyamine biosynthesis</keyword>
<gene>
    <name evidence="2" type="ORF">NXC12_PC00340</name>
</gene>
<dbReference type="Proteomes" id="UP000194159">
    <property type="component" value="Plasmid pRetNXC12c"/>
</dbReference>
<name>A0AAN1BKM0_RHIET</name>
<dbReference type="Gene3D" id="3.40.50.150">
    <property type="entry name" value="Vaccinia Virus protein VP39"/>
    <property type="match status" value="1"/>
</dbReference>
<dbReference type="SUPFAM" id="SSF53335">
    <property type="entry name" value="S-adenosyl-L-methionine-dependent methyltransferases"/>
    <property type="match status" value="1"/>
</dbReference>
<dbReference type="GO" id="GO:0008168">
    <property type="term" value="F:methyltransferase activity"/>
    <property type="evidence" value="ECO:0007669"/>
    <property type="project" value="UniProtKB-KW"/>
</dbReference>
<dbReference type="RefSeq" id="WP_011428181.1">
    <property type="nucleotide sequence ID" value="NZ_CP020909.1"/>
</dbReference>
<dbReference type="GO" id="GO:0006596">
    <property type="term" value="P:polyamine biosynthetic process"/>
    <property type="evidence" value="ECO:0007669"/>
    <property type="project" value="UniProtKB-KW"/>
</dbReference>
<organism evidence="2 3">
    <name type="scientific">Rhizobium etli</name>
    <dbReference type="NCBI Taxonomy" id="29449"/>
    <lineage>
        <taxon>Bacteria</taxon>
        <taxon>Pseudomonadati</taxon>
        <taxon>Pseudomonadota</taxon>
        <taxon>Alphaproteobacteria</taxon>
        <taxon>Hyphomicrobiales</taxon>
        <taxon>Rhizobiaceae</taxon>
        <taxon>Rhizobium/Agrobacterium group</taxon>
        <taxon>Rhizobium</taxon>
    </lineage>
</organism>
<dbReference type="EMBL" id="CP020909">
    <property type="protein sequence ID" value="ARQ12978.1"/>
    <property type="molecule type" value="Genomic_DNA"/>
</dbReference>
<sequence length="225" mass="24112">MLPWIQLDSATIPGEGGELRLKRRGSEFSIMLGANELMNSRLSGSEEALATLSWERIKTHPKPRVLIGGLGMGFTLRAALAVLPDDAGVTVAELVPAVVAWARGPMAEVFNGCLDDPRVGIHQGDVGEAICAGKSAYDAILLDVDNGPDGLTRKSNDRLYDFNGLRAARDALRPGGVLAVWSSGPDPDFTRRLKDSGFSVDVVNTRANRKRGARHVIWLAVRSAG</sequence>
<dbReference type="PANTHER" id="PTHR43317:SF3">
    <property type="entry name" value="BLR2883 PROTEIN"/>
    <property type="match status" value="1"/>
</dbReference>
<accession>A0AAN1BKM0</accession>
<evidence type="ECO:0000256" key="1">
    <source>
        <dbReference type="ARBA" id="ARBA00023115"/>
    </source>
</evidence>